<evidence type="ECO:0000259" key="9">
    <source>
        <dbReference type="PROSITE" id="PS50199"/>
    </source>
</evidence>
<dbReference type="PANTHER" id="PTHR23238">
    <property type="entry name" value="RNA BINDING PROTEIN"/>
    <property type="match status" value="1"/>
</dbReference>
<evidence type="ECO:0000256" key="3">
    <source>
        <dbReference type="ARBA" id="ARBA00022771"/>
    </source>
</evidence>
<keyword evidence="3 7" id="KW-0863">Zinc-finger</keyword>
<feature type="compositionally biased region" description="Basic and acidic residues" evidence="8">
    <location>
        <begin position="303"/>
        <end position="313"/>
    </location>
</feature>
<gene>
    <name evidence="10" type="ORF">KSP40_PGU009331</name>
</gene>
<accession>A0ABR2LEI3</accession>
<dbReference type="EMBL" id="JBBWWR010000020">
    <property type="protein sequence ID" value="KAK8939363.1"/>
    <property type="molecule type" value="Genomic_DNA"/>
</dbReference>
<proteinExistence type="predicted"/>
<dbReference type="Proteomes" id="UP001412067">
    <property type="component" value="Unassembled WGS sequence"/>
</dbReference>
<dbReference type="InterPro" id="IPR036443">
    <property type="entry name" value="Znf_RanBP2_sf"/>
</dbReference>
<protein>
    <recommendedName>
        <fullName evidence="9">RanBP2-type domain-containing protein</fullName>
    </recommendedName>
</protein>
<evidence type="ECO:0000256" key="7">
    <source>
        <dbReference type="PROSITE-ProRule" id="PRU00322"/>
    </source>
</evidence>
<comment type="caution">
    <text evidence="10">The sequence shown here is derived from an EMBL/GenBank/DDBJ whole genome shotgun (WGS) entry which is preliminary data.</text>
</comment>
<reference evidence="10 11" key="1">
    <citation type="journal article" date="2022" name="Nat. Plants">
        <title>Genomes of leafy and leafless Platanthera orchids illuminate the evolution of mycoheterotrophy.</title>
        <authorList>
            <person name="Li M.H."/>
            <person name="Liu K.W."/>
            <person name="Li Z."/>
            <person name="Lu H.C."/>
            <person name="Ye Q.L."/>
            <person name="Zhang D."/>
            <person name="Wang J.Y."/>
            <person name="Li Y.F."/>
            <person name="Zhong Z.M."/>
            <person name="Liu X."/>
            <person name="Yu X."/>
            <person name="Liu D.K."/>
            <person name="Tu X.D."/>
            <person name="Liu B."/>
            <person name="Hao Y."/>
            <person name="Liao X.Y."/>
            <person name="Jiang Y.T."/>
            <person name="Sun W.H."/>
            <person name="Chen J."/>
            <person name="Chen Y.Q."/>
            <person name="Ai Y."/>
            <person name="Zhai J.W."/>
            <person name="Wu S.S."/>
            <person name="Zhou Z."/>
            <person name="Hsiao Y.Y."/>
            <person name="Wu W.L."/>
            <person name="Chen Y.Y."/>
            <person name="Lin Y.F."/>
            <person name="Hsu J.L."/>
            <person name="Li C.Y."/>
            <person name="Wang Z.W."/>
            <person name="Zhao X."/>
            <person name="Zhong W.Y."/>
            <person name="Ma X.K."/>
            <person name="Ma L."/>
            <person name="Huang J."/>
            <person name="Chen G.Z."/>
            <person name="Huang M.Z."/>
            <person name="Huang L."/>
            <person name="Peng D.H."/>
            <person name="Luo Y.B."/>
            <person name="Zou S.Q."/>
            <person name="Chen S.P."/>
            <person name="Lan S."/>
            <person name="Tsai W.C."/>
            <person name="Van de Peer Y."/>
            <person name="Liu Z.J."/>
        </authorList>
    </citation>
    <scope>NUCLEOTIDE SEQUENCE [LARGE SCALE GENOMIC DNA]</scope>
    <source>
        <strain evidence="10">Lor288</strain>
    </source>
</reference>
<keyword evidence="2" id="KW-0479">Metal-binding</keyword>
<keyword evidence="11" id="KW-1185">Reference proteome</keyword>
<keyword evidence="6" id="KW-0539">Nucleus</keyword>
<name>A0ABR2LEI3_9ASPA</name>
<dbReference type="Gene3D" id="4.10.1060.10">
    <property type="entry name" value="Zinc finger, RanBP2-type"/>
    <property type="match status" value="1"/>
</dbReference>
<keyword evidence="5" id="KW-0694">RNA-binding</keyword>
<dbReference type="SMART" id="SM00547">
    <property type="entry name" value="ZnF_RBZ"/>
    <property type="match status" value="1"/>
</dbReference>
<dbReference type="PROSITE" id="PS01358">
    <property type="entry name" value="ZF_RANBP2_1"/>
    <property type="match status" value="1"/>
</dbReference>
<evidence type="ECO:0000313" key="11">
    <source>
        <dbReference type="Proteomes" id="UP001412067"/>
    </source>
</evidence>
<dbReference type="PROSITE" id="PS50199">
    <property type="entry name" value="ZF_RANBP2_2"/>
    <property type="match status" value="1"/>
</dbReference>
<evidence type="ECO:0000313" key="10">
    <source>
        <dbReference type="EMBL" id="KAK8939363.1"/>
    </source>
</evidence>
<comment type="subcellular location">
    <subcellularLocation>
        <location evidence="1">Nucleus</location>
    </subcellularLocation>
</comment>
<dbReference type="SUPFAM" id="SSF90209">
    <property type="entry name" value="Ran binding protein zinc finger-like"/>
    <property type="match status" value="1"/>
</dbReference>
<feature type="compositionally biased region" description="Basic and acidic residues" evidence="8">
    <location>
        <begin position="355"/>
        <end position="366"/>
    </location>
</feature>
<dbReference type="InterPro" id="IPR001876">
    <property type="entry name" value="Znf_RanBP2"/>
</dbReference>
<evidence type="ECO:0000256" key="5">
    <source>
        <dbReference type="ARBA" id="ARBA00022884"/>
    </source>
</evidence>
<evidence type="ECO:0000256" key="6">
    <source>
        <dbReference type="ARBA" id="ARBA00023242"/>
    </source>
</evidence>
<dbReference type="InterPro" id="IPR034870">
    <property type="entry name" value="TET_fam"/>
</dbReference>
<evidence type="ECO:0000256" key="4">
    <source>
        <dbReference type="ARBA" id="ARBA00022833"/>
    </source>
</evidence>
<evidence type="ECO:0000256" key="2">
    <source>
        <dbReference type="ARBA" id="ARBA00022723"/>
    </source>
</evidence>
<keyword evidence="4" id="KW-0862">Zinc</keyword>
<sequence length="387" mass="43289">MSARVARRLTTFDEVLRIRTATILPRPIDAGSDLRPCTAVYLRIRSAAASPILVYPVVDPRLVSTAGVPLRHSIHVLRGFKTAQDICNVQVQFHPCADQEWMRAIMIQISATLVVPGQVVACEGEDVAGFETSRLPLLGGVEDPTHGGLLHQLVQYHPQKKSIHRNDPNLSPREGDWICRKPICGNLNFARRTYCNNCHKFRFDEPYGSTHSPRRATPALPHPVISLKGYRPSPGNRGTRRDFDGYRSPPRVGTWTIPGTLARALIPPRRGGKLIDPVRRENLEFRKDSFRGRGRSNWTVDDWEPRGRGRDSFISDSRGANRRSPSPQDRWIRDARGRSRSPVVGRLPRSSFVGRGRESRRYDGPYDGRAGILMPLAVGVLGGASPR</sequence>
<feature type="domain" description="RanBP2-type" evidence="9">
    <location>
        <begin position="173"/>
        <end position="204"/>
    </location>
</feature>
<organism evidence="10 11">
    <name type="scientific">Platanthera guangdongensis</name>
    <dbReference type="NCBI Taxonomy" id="2320717"/>
    <lineage>
        <taxon>Eukaryota</taxon>
        <taxon>Viridiplantae</taxon>
        <taxon>Streptophyta</taxon>
        <taxon>Embryophyta</taxon>
        <taxon>Tracheophyta</taxon>
        <taxon>Spermatophyta</taxon>
        <taxon>Magnoliopsida</taxon>
        <taxon>Liliopsida</taxon>
        <taxon>Asparagales</taxon>
        <taxon>Orchidaceae</taxon>
        <taxon>Orchidoideae</taxon>
        <taxon>Orchideae</taxon>
        <taxon>Orchidinae</taxon>
        <taxon>Platanthera</taxon>
    </lineage>
</organism>
<evidence type="ECO:0000256" key="8">
    <source>
        <dbReference type="SAM" id="MobiDB-lite"/>
    </source>
</evidence>
<feature type="region of interest" description="Disordered" evidence="8">
    <location>
        <begin position="209"/>
        <end position="250"/>
    </location>
</feature>
<evidence type="ECO:0000256" key="1">
    <source>
        <dbReference type="ARBA" id="ARBA00004123"/>
    </source>
</evidence>
<feature type="region of interest" description="Disordered" evidence="8">
    <location>
        <begin position="296"/>
        <end position="366"/>
    </location>
</feature>